<comment type="caution">
    <text evidence="1">The sequence shown here is derived from an EMBL/GenBank/DDBJ whole genome shotgun (WGS) entry which is preliminary data.</text>
</comment>
<name>A0A841GWG1_9BACT</name>
<proteinExistence type="predicted"/>
<gene>
    <name evidence="1" type="ORF">HNQ61_002017</name>
</gene>
<organism evidence="1 2">
    <name type="scientific">Longimicrobium terrae</name>
    <dbReference type="NCBI Taxonomy" id="1639882"/>
    <lineage>
        <taxon>Bacteria</taxon>
        <taxon>Pseudomonadati</taxon>
        <taxon>Gemmatimonadota</taxon>
        <taxon>Longimicrobiia</taxon>
        <taxon>Longimicrobiales</taxon>
        <taxon>Longimicrobiaceae</taxon>
        <taxon>Longimicrobium</taxon>
    </lineage>
</organism>
<evidence type="ECO:0000313" key="2">
    <source>
        <dbReference type="Proteomes" id="UP000582837"/>
    </source>
</evidence>
<evidence type="ECO:0000313" key="1">
    <source>
        <dbReference type="EMBL" id="MBB6070398.1"/>
    </source>
</evidence>
<reference evidence="1 2" key="1">
    <citation type="submission" date="2020-08" db="EMBL/GenBank/DDBJ databases">
        <title>Genomic Encyclopedia of Type Strains, Phase IV (KMG-IV): sequencing the most valuable type-strain genomes for metagenomic binning, comparative biology and taxonomic classification.</title>
        <authorList>
            <person name="Goeker M."/>
        </authorList>
    </citation>
    <scope>NUCLEOTIDE SEQUENCE [LARGE SCALE GENOMIC DNA]</scope>
    <source>
        <strain evidence="1 2">DSM 29007</strain>
    </source>
</reference>
<dbReference type="RefSeq" id="WP_170035780.1">
    <property type="nucleotide sequence ID" value="NZ_JABDTL010000001.1"/>
</dbReference>
<keyword evidence="2" id="KW-1185">Reference proteome</keyword>
<dbReference type="AlphaFoldDB" id="A0A841GWG1"/>
<dbReference type="Proteomes" id="UP000582837">
    <property type="component" value="Unassembled WGS sequence"/>
</dbReference>
<accession>A0A841GWG1</accession>
<dbReference type="EMBL" id="JACHIA010000004">
    <property type="protein sequence ID" value="MBB6070398.1"/>
    <property type="molecule type" value="Genomic_DNA"/>
</dbReference>
<sequence>MHVLDLDLDFFLDCAPSRHPEGLRLDTEEGESLYTPWDEESFRRFLTTACGLSTERKTPGRVVRHHDEAFYCWRELIRRELLKTPFVISHVDSHSDLGMGDTSHVYIMGELLHRPVEQRWVPDRTKVTPGSYLSYVAACRWPSRIEFVRHPSHHEDRPPHWFRDHDLSTDLLELQCCDLADMQWRASHGGNPSRSRPLWLEPPIPVVFSDYCWDYRVPEPVDFVVLAQSPDYTPTAADHLISVFREYIVED</sequence>
<protein>
    <submittedName>
        <fullName evidence="1">Uncharacterized protein</fullName>
    </submittedName>
</protein>